<feature type="non-terminal residue" evidence="1">
    <location>
        <position position="70"/>
    </location>
</feature>
<dbReference type="EMBL" id="LAZR01046068">
    <property type="protein sequence ID" value="KKK97399.1"/>
    <property type="molecule type" value="Genomic_DNA"/>
</dbReference>
<organism evidence="1">
    <name type="scientific">marine sediment metagenome</name>
    <dbReference type="NCBI Taxonomy" id="412755"/>
    <lineage>
        <taxon>unclassified sequences</taxon>
        <taxon>metagenomes</taxon>
        <taxon>ecological metagenomes</taxon>
    </lineage>
</organism>
<sequence>MIEGKLKRLVAGVYMGVFGAPKGTHRELSVLLSLNGRKHSTFLVNTLAKAIMEADKLDLSKYEVRGGENV</sequence>
<comment type="caution">
    <text evidence="1">The sequence shown here is derived from an EMBL/GenBank/DDBJ whole genome shotgun (WGS) entry which is preliminary data.</text>
</comment>
<protein>
    <submittedName>
        <fullName evidence="1">Uncharacterized protein</fullName>
    </submittedName>
</protein>
<name>A0A0F9C4L8_9ZZZZ</name>
<reference evidence="1" key="1">
    <citation type="journal article" date="2015" name="Nature">
        <title>Complex archaea that bridge the gap between prokaryotes and eukaryotes.</title>
        <authorList>
            <person name="Spang A."/>
            <person name="Saw J.H."/>
            <person name="Jorgensen S.L."/>
            <person name="Zaremba-Niedzwiedzka K."/>
            <person name="Martijn J."/>
            <person name="Lind A.E."/>
            <person name="van Eijk R."/>
            <person name="Schleper C."/>
            <person name="Guy L."/>
            <person name="Ettema T.J."/>
        </authorList>
    </citation>
    <scope>NUCLEOTIDE SEQUENCE</scope>
</reference>
<proteinExistence type="predicted"/>
<gene>
    <name evidence="1" type="ORF">LCGC14_2653110</name>
</gene>
<accession>A0A0F9C4L8</accession>
<evidence type="ECO:0000313" key="1">
    <source>
        <dbReference type="EMBL" id="KKK97399.1"/>
    </source>
</evidence>
<dbReference type="AlphaFoldDB" id="A0A0F9C4L8"/>